<dbReference type="Proteomes" id="UP000011555">
    <property type="component" value="Unassembled WGS sequence"/>
</dbReference>
<dbReference type="RefSeq" id="WP_007139921.1">
    <property type="nucleotide sequence ID" value="NZ_AOLZ01000012.1"/>
</dbReference>
<keyword evidence="1" id="KW-0614">Plasmid</keyword>
<dbReference type="EMBL" id="AOLZ01000012">
    <property type="protein sequence ID" value="EMA37382.1"/>
    <property type="molecule type" value="Genomic_DNA"/>
</dbReference>
<dbReference type="InterPro" id="IPR021256">
    <property type="entry name" value="DUF2808"/>
</dbReference>
<evidence type="ECO:0000313" key="2">
    <source>
        <dbReference type="EMBL" id="EMA37382.1"/>
    </source>
</evidence>
<gene>
    <name evidence="2" type="ORF">C445_00796</name>
    <name evidence="1" type="ORF">CHINAEXTREME_20535</name>
</gene>
<dbReference type="GeneID" id="30923565"/>
<accession>M0LUY6</accession>
<reference evidence="2 3" key="2">
    <citation type="journal article" date="2014" name="PLoS Genet.">
        <title>Phylogenetically driven sequencing of extremely halophilic archaea reveals strategies for static and dynamic osmo-response.</title>
        <authorList>
            <person name="Becker E.A."/>
            <person name="Seitzer P.M."/>
            <person name="Tritt A."/>
            <person name="Larsen D."/>
            <person name="Krusor M."/>
            <person name="Yao A.I."/>
            <person name="Wu D."/>
            <person name="Madern D."/>
            <person name="Eisen J.A."/>
            <person name="Darling A.E."/>
            <person name="Facciotti M.T."/>
        </authorList>
    </citation>
    <scope>NUCLEOTIDE SEQUENCE [LARGE SCALE GENOMIC DNA]</scope>
    <source>
        <strain evidence="2 3">AJ5</strain>
    </source>
</reference>
<sequence>MTNLKRVATLFMTAMLALSVVGVAFTGGAAAITAPTVTATDDGTGATTDHTISTDYDNTDSPSLQEIQIDYEAGDVSGLGADDVTVSIAGTDETVSAVEAADDTTLTVTLDATVTLSDTDTIEVTLSGVENPHNAGSYDVGVELFDDTGTSVDSDAGTDALSIVVGDTPSVTSNSALSEGATVSNYNGSSTAAETLEVEAYTDNLEATIMSADGHEIGTVSDVTVVSQADSSTDTPGTYEIDISHADLRGLDVGINENADFQVAVANNDADAPANEFTSTLENGDEVSQIHIFDAESDARADYTNNSVTVFDRTIWDRTDAEIDPAPDVSSNTDEIYVSSSDENVSDEIDAAIPDDAESGDRLAYMMNSDLDGSITYVFYDEPGEKIDGNSVDAAEDDYIVLNDEGPHVVNLADDTVADDSTVDMTMAANDLPSPGDLREDLDYSLTQSFGVLTYGIPLLGATLLVSRRRIGE</sequence>
<dbReference type="AlphaFoldDB" id="M0LUY6"/>
<geneLocation type="plasmid" evidence="1">
    <name>pHLAJ5I</name>
</geneLocation>
<reference evidence="1 4" key="1">
    <citation type="journal article" date="2011" name="J. Bacteriol.">
        <title>Genome sequence of Halobiforma lacisalsi AJ5, an extremely halophilic archaeon which harbors a bop gene.</title>
        <authorList>
            <person name="Jiang X."/>
            <person name="Wang S."/>
            <person name="Cheng H."/>
            <person name="Huo Y."/>
            <person name="Zhang X."/>
            <person name="Zhu X."/>
            <person name="Han X."/>
            <person name="Ni P."/>
            <person name="Wu M."/>
        </authorList>
    </citation>
    <scope>NUCLEOTIDE SEQUENCE [LARGE SCALE GENOMIC DNA]</scope>
    <source>
        <strain evidence="1 4">AJ5</strain>
        <plasmid evidence="1">pHLAJ5I</plasmid>
    </source>
</reference>
<evidence type="ECO:0000313" key="1">
    <source>
        <dbReference type="EMBL" id="APX00201.1"/>
    </source>
</evidence>
<keyword evidence="3" id="KW-1185">Reference proteome</keyword>
<name>M0LUY6_NATLA</name>
<organism evidence="2 3">
    <name type="scientific">Natronobacterium lacisalsi AJ5</name>
    <dbReference type="NCBI Taxonomy" id="358396"/>
    <lineage>
        <taxon>Archaea</taxon>
        <taxon>Methanobacteriati</taxon>
        <taxon>Methanobacteriota</taxon>
        <taxon>Stenosarchaea group</taxon>
        <taxon>Halobacteria</taxon>
        <taxon>Halobacteriales</taxon>
        <taxon>Natrialbaceae</taxon>
        <taxon>Natronobacterium</taxon>
    </lineage>
</organism>
<dbReference type="EMBL" id="CP019286">
    <property type="protein sequence ID" value="APX00201.1"/>
    <property type="molecule type" value="Genomic_DNA"/>
</dbReference>
<evidence type="ECO:0000313" key="4">
    <source>
        <dbReference type="Proteomes" id="UP000186547"/>
    </source>
</evidence>
<dbReference type="Proteomes" id="UP000186547">
    <property type="component" value="Plasmid pHLAJ5I"/>
</dbReference>
<dbReference type="KEGG" id="hlc:CHINAEXTREME20535"/>
<evidence type="ECO:0000313" key="3">
    <source>
        <dbReference type="Proteomes" id="UP000011555"/>
    </source>
</evidence>
<dbReference type="Pfam" id="PF10989">
    <property type="entry name" value="DUF2808"/>
    <property type="match status" value="1"/>
</dbReference>
<proteinExistence type="predicted"/>
<protein>
    <submittedName>
        <fullName evidence="1">DUF2808 domain-containing protein</fullName>
    </submittedName>
</protein>
<reference evidence="1" key="3">
    <citation type="submission" date="2017-01" db="EMBL/GenBank/DDBJ databases">
        <authorList>
            <person name="Mah S.A."/>
            <person name="Swanson W.J."/>
            <person name="Moy G.W."/>
            <person name="Vacquier V.D."/>
        </authorList>
    </citation>
    <scope>NUCLEOTIDE SEQUENCE</scope>
    <source>
        <strain evidence="1">AJ5</strain>
        <plasmid evidence="1">pHLAJ5I</plasmid>
    </source>
</reference>
<geneLocation type="plasmid" evidence="4">
    <name>phlaj5i</name>
</geneLocation>